<gene>
    <name evidence="2" type="ORF">YM304_13790</name>
</gene>
<reference evidence="2 3" key="1">
    <citation type="journal article" date="2013" name="Int. J. Syst. Evol. Microbiol.">
        <title>Ilumatobacter nonamiense sp. nov. and Ilumatobacter coccineum sp. nov., isolated from seashore sand.</title>
        <authorList>
            <person name="Matsumoto A."/>
            <person name="Kasai H."/>
            <person name="Matsuo Y."/>
            <person name="Shizuri Y."/>
            <person name="Ichikawa N."/>
            <person name="Fujita N."/>
            <person name="Omura S."/>
            <person name="Takahashi Y."/>
        </authorList>
    </citation>
    <scope>NUCLEOTIDE SEQUENCE [LARGE SCALE GENOMIC DNA]</scope>
    <source>
        <strain evidence="3">NBRC 103263 / KCTC 29153 / YM16-304</strain>
    </source>
</reference>
<dbReference type="AlphaFoldDB" id="A0A6C7E5D9"/>
<name>A0A6C7E5D9_ILUCY</name>
<sequence length="324" mass="32290">MRLVVALLLVVGAACGTDDDGASGPVITQLPDVTTTVTADAAVAPDEPLTGSADVRAAEPASQSGAETATEPETDAIEPAVTLPATTTSSTTSTSTSTTTSTTTTTTTTTTTEPVVEPVVVAAPTPGAQSTACTSVAVIGDSTAVGIDGSTGAISSDAGIVNTLAAIGVSDVRLDISGGRSIVETLPGQTNGAEAITALRSTGFDGCWIIALGTNDAANIAAGSNASAANRVDRIVDATGGGRTLWINASTITTSGHWARNNTVQWNNDLAALLAGRGNIGLADWDSLASQNAWFTSDGIHPNSAGLAARAQFFADSLRAFFPA</sequence>
<keyword evidence="3" id="KW-1185">Reference proteome</keyword>
<protein>
    <recommendedName>
        <fullName evidence="4">SGNH hydrolase-type esterase domain-containing protein</fullName>
    </recommendedName>
</protein>
<organism evidence="2 3">
    <name type="scientific">Ilumatobacter coccineus (strain NBRC 103263 / KCTC 29153 / YM16-304)</name>
    <dbReference type="NCBI Taxonomy" id="1313172"/>
    <lineage>
        <taxon>Bacteria</taxon>
        <taxon>Bacillati</taxon>
        <taxon>Actinomycetota</taxon>
        <taxon>Acidimicrobiia</taxon>
        <taxon>Acidimicrobiales</taxon>
        <taxon>Ilumatobacteraceae</taxon>
        <taxon>Ilumatobacter</taxon>
    </lineage>
</organism>
<dbReference type="Proteomes" id="UP000011863">
    <property type="component" value="Chromosome"/>
</dbReference>
<evidence type="ECO:0000256" key="1">
    <source>
        <dbReference type="SAM" id="MobiDB-lite"/>
    </source>
</evidence>
<feature type="region of interest" description="Disordered" evidence="1">
    <location>
        <begin position="43"/>
        <end position="116"/>
    </location>
</feature>
<evidence type="ECO:0008006" key="4">
    <source>
        <dbReference type="Google" id="ProtNLM"/>
    </source>
</evidence>
<proteinExistence type="predicted"/>
<dbReference type="Gene3D" id="3.40.50.1110">
    <property type="entry name" value="SGNH hydrolase"/>
    <property type="match status" value="1"/>
</dbReference>
<dbReference type="EMBL" id="AP012057">
    <property type="protein sequence ID" value="BAN01693.1"/>
    <property type="molecule type" value="Genomic_DNA"/>
</dbReference>
<dbReference type="RefSeq" id="WP_015440940.1">
    <property type="nucleotide sequence ID" value="NC_020520.1"/>
</dbReference>
<evidence type="ECO:0000313" key="2">
    <source>
        <dbReference type="EMBL" id="BAN01693.1"/>
    </source>
</evidence>
<accession>A0A6C7E5D9</accession>
<dbReference type="PROSITE" id="PS51257">
    <property type="entry name" value="PROKAR_LIPOPROTEIN"/>
    <property type="match status" value="1"/>
</dbReference>
<feature type="compositionally biased region" description="Low complexity" evidence="1">
    <location>
        <begin position="86"/>
        <end position="116"/>
    </location>
</feature>
<dbReference type="SUPFAM" id="SSF52266">
    <property type="entry name" value="SGNH hydrolase"/>
    <property type="match status" value="1"/>
</dbReference>
<dbReference type="KEGG" id="aym:YM304_13790"/>
<dbReference type="InterPro" id="IPR036514">
    <property type="entry name" value="SGNH_hydro_sf"/>
</dbReference>
<evidence type="ECO:0000313" key="3">
    <source>
        <dbReference type="Proteomes" id="UP000011863"/>
    </source>
</evidence>